<feature type="compositionally biased region" description="Basic and acidic residues" evidence="1">
    <location>
        <begin position="90"/>
        <end position="107"/>
    </location>
</feature>
<feature type="non-terminal residue" evidence="2">
    <location>
        <position position="1"/>
    </location>
</feature>
<feature type="region of interest" description="Disordered" evidence="1">
    <location>
        <begin position="41"/>
        <end position="173"/>
    </location>
</feature>
<keyword evidence="3" id="KW-1185">Reference proteome</keyword>
<dbReference type="PANTHER" id="PTHR48426">
    <property type="entry name" value="CHROMATIN TARGET OF PRMT1 PROTEIN"/>
    <property type="match status" value="1"/>
</dbReference>
<protein>
    <submittedName>
        <fullName evidence="2">Uncharacterized protein</fullName>
    </submittedName>
</protein>
<evidence type="ECO:0000256" key="1">
    <source>
        <dbReference type="SAM" id="MobiDB-lite"/>
    </source>
</evidence>
<dbReference type="Proteomes" id="UP001488838">
    <property type="component" value="Unassembled WGS sequence"/>
</dbReference>
<proteinExistence type="predicted"/>
<feature type="compositionally biased region" description="Basic residues" evidence="1">
    <location>
        <begin position="72"/>
        <end position="83"/>
    </location>
</feature>
<name>A0AAW0ICJ2_MYOGA</name>
<dbReference type="InterPro" id="IPR052656">
    <property type="entry name" value="CTOP_PRMT1"/>
</dbReference>
<gene>
    <name evidence="2" type="ORF">U0070_018606</name>
</gene>
<feature type="compositionally biased region" description="Acidic residues" evidence="1">
    <location>
        <begin position="108"/>
        <end position="150"/>
    </location>
</feature>
<sequence length="200" mass="22800">DLKMATQSERKVVLKGTTKLSLNERFTSMLENKQPTAATIRASLQQQQLSSARSRRLAQQMKNRPSVQAALKLKRGLGKKRNIQAHFGRPRGERLEDEAYPKSREAFPEEEEEDEEEDEEDEEEEEEEEGEEKKEDEEEEGEEEEEEDSVGDLPPEGCLGAGCRSKVEARSSEVNWTQLPHEWTQEVVLFRVVEAPGEGA</sequence>
<dbReference type="PANTHER" id="PTHR48426:SF1">
    <property type="entry name" value="CHROMATIN TARGET OF PRMT1 PROTEIN"/>
    <property type="match status" value="1"/>
</dbReference>
<evidence type="ECO:0000313" key="3">
    <source>
        <dbReference type="Proteomes" id="UP001488838"/>
    </source>
</evidence>
<dbReference type="Gene3D" id="3.30.70.2850">
    <property type="match status" value="1"/>
</dbReference>
<dbReference type="EMBL" id="JBBHLL010000160">
    <property type="protein sequence ID" value="KAK7812046.1"/>
    <property type="molecule type" value="Genomic_DNA"/>
</dbReference>
<organism evidence="2 3">
    <name type="scientific">Myodes glareolus</name>
    <name type="common">Bank vole</name>
    <name type="synonym">Clethrionomys glareolus</name>
    <dbReference type="NCBI Taxonomy" id="447135"/>
    <lineage>
        <taxon>Eukaryota</taxon>
        <taxon>Metazoa</taxon>
        <taxon>Chordata</taxon>
        <taxon>Craniata</taxon>
        <taxon>Vertebrata</taxon>
        <taxon>Euteleostomi</taxon>
        <taxon>Mammalia</taxon>
        <taxon>Eutheria</taxon>
        <taxon>Euarchontoglires</taxon>
        <taxon>Glires</taxon>
        <taxon>Rodentia</taxon>
        <taxon>Myomorpha</taxon>
        <taxon>Muroidea</taxon>
        <taxon>Cricetidae</taxon>
        <taxon>Arvicolinae</taxon>
        <taxon>Myodes</taxon>
    </lineage>
</organism>
<evidence type="ECO:0000313" key="2">
    <source>
        <dbReference type="EMBL" id="KAK7812046.1"/>
    </source>
</evidence>
<accession>A0AAW0ICJ2</accession>
<dbReference type="AlphaFoldDB" id="A0AAW0ICJ2"/>
<reference evidence="2 3" key="1">
    <citation type="journal article" date="2023" name="bioRxiv">
        <title>Conserved and derived expression patterns and positive selection on dental genes reveal complex evolutionary context of ever-growing rodent molars.</title>
        <authorList>
            <person name="Calamari Z.T."/>
            <person name="Song A."/>
            <person name="Cohen E."/>
            <person name="Akter M."/>
            <person name="Roy R.D."/>
            <person name="Hallikas O."/>
            <person name="Christensen M.M."/>
            <person name="Li P."/>
            <person name="Marangoni P."/>
            <person name="Jernvall J."/>
            <person name="Klein O.D."/>
        </authorList>
    </citation>
    <scope>NUCLEOTIDE SEQUENCE [LARGE SCALE GENOMIC DNA]</scope>
    <source>
        <strain evidence="2">V071</strain>
    </source>
</reference>
<feature type="compositionally biased region" description="Low complexity" evidence="1">
    <location>
        <begin position="41"/>
        <end position="60"/>
    </location>
</feature>
<comment type="caution">
    <text evidence="2">The sequence shown here is derived from an EMBL/GenBank/DDBJ whole genome shotgun (WGS) entry which is preliminary data.</text>
</comment>